<feature type="region of interest" description="Disordered" evidence="1">
    <location>
        <begin position="150"/>
        <end position="180"/>
    </location>
</feature>
<keyword evidence="2" id="KW-1185">Reference proteome</keyword>
<accession>A0A0K0DE06</accession>
<proteinExistence type="predicted"/>
<feature type="compositionally biased region" description="Polar residues" evidence="1">
    <location>
        <begin position="150"/>
        <end position="164"/>
    </location>
</feature>
<evidence type="ECO:0000256" key="1">
    <source>
        <dbReference type="SAM" id="MobiDB-lite"/>
    </source>
</evidence>
<name>A0A0K0DE06_ANGCA</name>
<evidence type="ECO:0000313" key="2">
    <source>
        <dbReference type="Proteomes" id="UP000035642"/>
    </source>
</evidence>
<feature type="region of interest" description="Disordered" evidence="1">
    <location>
        <begin position="40"/>
        <end position="60"/>
    </location>
</feature>
<reference evidence="2" key="1">
    <citation type="submission" date="2012-09" db="EMBL/GenBank/DDBJ databases">
        <authorList>
            <person name="Martin A.A."/>
        </authorList>
    </citation>
    <scope>NUCLEOTIDE SEQUENCE</scope>
</reference>
<protein>
    <submittedName>
        <fullName evidence="3">YTH domain-containing protein</fullName>
    </submittedName>
</protein>
<reference evidence="3" key="2">
    <citation type="submission" date="2017-02" db="UniProtKB">
        <authorList>
            <consortium name="WormBaseParasite"/>
        </authorList>
    </citation>
    <scope>IDENTIFICATION</scope>
</reference>
<dbReference type="WBParaSite" id="ACAC_0000902801-mRNA-1">
    <property type="protein sequence ID" value="ACAC_0000902801-mRNA-1"/>
    <property type="gene ID" value="ACAC_0000902801"/>
</dbReference>
<dbReference type="AlphaFoldDB" id="A0A0K0DE06"/>
<organism evidence="2 3">
    <name type="scientific">Angiostrongylus cantonensis</name>
    <name type="common">Rat lungworm</name>
    <dbReference type="NCBI Taxonomy" id="6313"/>
    <lineage>
        <taxon>Eukaryota</taxon>
        <taxon>Metazoa</taxon>
        <taxon>Ecdysozoa</taxon>
        <taxon>Nematoda</taxon>
        <taxon>Chromadorea</taxon>
        <taxon>Rhabditida</taxon>
        <taxon>Rhabditina</taxon>
        <taxon>Rhabditomorpha</taxon>
        <taxon>Strongyloidea</taxon>
        <taxon>Metastrongylidae</taxon>
        <taxon>Angiostrongylus</taxon>
    </lineage>
</organism>
<sequence length="239" mass="26537">MARIFTEKVLDYDYDYYTSRLLNDTDQELVSDNDTLVSSLGSGSQHVDTTHDHEASGHMPVRGEQYGDYPYYEVPQNGGYYYDQAASGKMSQQRAQQQGEPGYYQPPYYGGYNYYPSHYGDYNYDQLKNGQMSPQDYYYYYQRAGKQVSPNAVPQEPMNGQPSPQAVPPDVKAPTSSVTPASTAHHNVAQANVANLWASGQYVLDPQAASNYWATASFPTGTFPSLTAPVPTSTEAQSS</sequence>
<dbReference type="Proteomes" id="UP000035642">
    <property type="component" value="Unassembled WGS sequence"/>
</dbReference>
<evidence type="ECO:0000313" key="3">
    <source>
        <dbReference type="WBParaSite" id="ACAC_0000902801-mRNA-1"/>
    </source>
</evidence>